<dbReference type="SMART" id="SM00409">
    <property type="entry name" value="IG"/>
    <property type="match status" value="2"/>
</dbReference>
<dbReference type="Pfam" id="PF00047">
    <property type="entry name" value="ig"/>
    <property type="match status" value="1"/>
</dbReference>
<sequence>VTHSNPTPTHPLSDPSYHRVSPAPGVCVLLLSASTVSAVSLSVSPNLQQVFSGSSPVSLSCDDGWTVRRTRGNQTDECGPAADFRRLNESLCVQDLQTTFTAIYWCETSSGQKSDEVTISVSEKGVILEIPALPVIKGSNLTLRCRLSTGDTVAAYFFYSGRRLVSGHKEHTISNVQQSNEGFYWCATDLSGSSAHSYLRVRDPPTTSVRSSVRSRETMSPIPSLPPPPTNCSSPRPPPAPSSCAPVLRLLSHLLAFCIYSITTGLLLSICLDRLAARRSGNRLPVSVEMTQCIEQNYEAVVDITGERALYEDSEYSE</sequence>
<reference evidence="7" key="2">
    <citation type="submission" date="2025-09" db="UniProtKB">
        <authorList>
            <consortium name="Ensembl"/>
        </authorList>
    </citation>
    <scope>IDENTIFICATION</scope>
</reference>
<evidence type="ECO:0000256" key="5">
    <source>
        <dbReference type="SAM" id="Phobius"/>
    </source>
</evidence>
<keyword evidence="1" id="KW-0732">Signal</keyword>
<dbReference type="InterPro" id="IPR013151">
    <property type="entry name" value="Immunoglobulin_dom"/>
</dbReference>
<gene>
    <name evidence="7" type="primary">LOC116332147</name>
</gene>
<evidence type="ECO:0000259" key="6">
    <source>
        <dbReference type="SMART" id="SM00409"/>
    </source>
</evidence>
<dbReference type="GO" id="GO:0006955">
    <property type="term" value="P:immune response"/>
    <property type="evidence" value="ECO:0007669"/>
    <property type="project" value="TreeGrafter"/>
</dbReference>
<feature type="compositionally biased region" description="Pro residues" evidence="4">
    <location>
        <begin position="223"/>
        <end position="238"/>
    </location>
</feature>
<evidence type="ECO:0000313" key="7">
    <source>
        <dbReference type="Ensembl" id="ENSOABP00000057221.2"/>
    </source>
</evidence>
<dbReference type="InterPro" id="IPR036179">
    <property type="entry name" value="Ig-like_dom_sf"/>
</dbReference>
<dbReference type="GO" id="GO:0007166">
    <property type="term" value="P:cell surface receptor signaling pathway"/>
    <property type="evidence" value="ECO:0007669"/>
    <property type="project" value="TreeGrafter"/>
</dbReference>
<dbReference type="InterPro" id="IPR013783">
    <property type="entry name" value="Ig-like_fold"/>
</dbReference>
<dbReference type="OMA" id="AIYWCET"/>
<proteinExistence type="predicted"/>
<organism evidence="7 8">
    <name type="scientific">Oreochromis aureus</name>
    <name type="common">Israeli tilapia</name>
    <name type="synonym">Chromis aureus</name>
    <dbReference type="NCBI Taxonomy" id="47969"/>
    <lineage>
        <taxon>Eukaryota</taxon>
        <taxon>Metazoa</taxon>
        <taxon>Chordata</taxon>
        <taxon>Craniata</taxon>
        <taxon>Vertebrata</taxon>
        <taxon>Euteleostomi</taxon>
        <taxon>Actinopterygii</taxon>
        <taxon>Neopterygii</taxon>
        <taxon>Teleostei</taxon>
        <taxon>Neoteleostei</taxon>
        <taxon>Acanthomorphata</taxon>
        <taxon>Ovalentaria</taxon>
        <taxon>Cichlomorphae</taxon>
        <taxon>Cichliformes</taxon>
        <taxon>Cichlidae</taxon>
        <taxon>African cichlids</taxon>
        <taxon>Pseudocrenilabrinae</taxon>
        <taxon>Oreochromini</taxon>
        <taxon>Oreochromis</taxon>
    </lineage>
</organism>
<keyword evidence="8" id="KW-1185">Reference proteome</keyword>
<evidence type="ECO:0000313" key="8">
    <source>
        <dbReference type="Proteomes" id="UP000472276"/>
    </source>
</evidence>
<evidence type="ECO:0000256" key="3">
    <source>
        <dbReference type="ARBA" id="ARBA00023319"/>
    </source>
</evidence>
<dbReference type="PANTHER" id="PTHR11481:SF64">
    <property type="entry name" value="FC RECEPTOR-LIKE PROTEIN 4"/>
    <property type="match status" value="1"/>
</dbReference>
<evidence type="ECO:0000256" key="2">
    <source>
        <dbReference type="ARBA" id="ARBA00023157"/>
    </source>
</evidence>
<reference evidence="7" key="1">
    <citation type="submission" date="2025-08" db="UniProtKB">
        <authorList>
            <consortium name="Ensembl"/>
        </authorList>
    </citation>
    <scope>IDENTIFICATION</scope>
</reference>
<dbReference type="GO" id="GO:0009897">
    <property type="term" value="C:external side of plasma membrane"/>
    <property type="evidence" value="ECO:0007669"/>
    <property type="project" value="TreeGrafter"/>
</dbReference>
<keyword evidence="3" id="KW-0393">Immunoglobulin domain</keyword>
<feature type="region of interest" description="Disordered" evidence="4">
    <location>
        <begin position="200"/>
        <end position="238"/>
    </location>
</feature>
<evidence type="ECO:0000256" key="4">
    <source>
        <dbReference type="SAM" id="MobiDB-lite"/>
    </source>
</evidence>
<keyword evidence="5" id="KW-1133">Transmembrane helix</keyword>
<dbReference type="PANTHER" id="PTHR11481">
    <property type="entry name" value="IMMUNOGLOBULIN FC RECEPTOR"/>
    <property type="match status" value="1"/>
</dbReference>
<dbReference type="AlphaFoldDB" id="A0A668VYB0"/>
<keyword evidence="5" id="KW-0472">Membrane</keyword>
<evidence type="ECO:0000256" key="1">
    <source>
        <dbReference type="ARBA" id="ARBA00022729"/>
    </source>
</evidence>
<keyword evidence="2" id="KW-1015">Disulfide bond</keyword>
<keyword evidence="5" id="KW-0812">Transmembrane</keyword>
<dbReference type="Ensembl" id="ENSOABT00000058662.2">
    <property type="protein sequence ID" value="ENSOABP00000057221.2"/>
    <property type="gene ID" value="ENSOABG00000025174.2"/>
</dbReference>
<name>A0A668VYB0_OREAU</name>
<dbReference type="Proteomes" id="UP000472276">
    <property type="component" value="Unassembled WGS sequence"/>
</dbReference>
<dbReference type="InterPro" id="IPR050488">
    <property type="entry name" value="Ig_Fc_receptor"/>
</dbReference>
<protein>
    <recommendedName>
        <fullName evidence="6">Immunoglobulin domain-containing protein</fullName>
    </recommendedName>
</protein>
<feature type="domain" description="Immunoglobulin" evidence="6">
    <location>
        <begin position="46"/>
        <end position="122"/>
    </location>
</feature>
<feature type="transmembrane region" description="Helical" evidence="5">
    <location>
        <begin position="250"/>
        <end position="272"/>
    </location>
</feature>
<dbReference type="GO" id="GO:0004888">
    <property type="term" value="F:transmembrane signaling receptor activity"/>
    <property type="evidence" value="ECO:0007669"/>
    <property type="project" value="TreeGrafter"/>
</dbReference>
<dbReference type="InterPro" id="IPR003599">
    <property type="entry name" value="Ig_sub"/>
</dbReference>
<dbReference type="Gene3D" id="2.60.40.10">
    <property type="entry name" value="Immunoglobulins"/>
    <property type="match status" value="1"/>
</dbReference>
<accession>A0A668VYB0</accession>
<dbReference type="SUPFAM" id="SSF48726">
    <property type="entry name" value="Immunoglobulin"/>
    <property type="match status" value="1"/>
</dbReference>
<feature type="domain" description="Immunoglobulin" evidence="6">
    <location>
        <begin position="130"/>
        <end position="202"/>
    </location>
</feature>